<gene>
    <name evidence="1" type="ORF">PHAVU_006G200200g</name>
</gene>
<organism evidence="1 2">
    <name type="scientific">Phaseolus vulgaris</name>
    <name type="common">Kidney bean</name>
    <name type="synonym">French bean</name>
    <dbReference type="NCBI Taxonomy" id="3885"/>
    <lineage>
        <taxon>Eukaryota</taxon>
        <taxon>Viridiplantae</taxon>
        <taxon>Streptophyta</taxon>
        <taxon>Embryophyta</taxon>
        <taxon>Tracheophyta</taxon>
        <taxon>Spermatophyta</taxon>
        <taxon>Magnoliopsida</taxon>
        <taxon>eudicotyledons</taxon>
        <taxon>Gunneridae</taxon>
        <taxon>Pentapetalae</taxon>
        <taxon>rosids</taxon>
        <taxon>fabids</taxon>
        <taxon>Fabales</taxon>
        <taxon>Fabaceae</taxon>
        <taxon>Papilionoideae</taxon>
        <taxon>50 kb inversion clade</taxon>
        <taxon>NPAAA clade</taxon>
        <taxon>indigoferoid/millettioid clade</taxon>
        <taxon>Phaseoleae</taxon>
        <taxon>Phaseolus</taxon>
    </lineage>
</organism>
<reference evidence="2" key="1">
    <citation type="journal article" date="2014" name="Nat. Genet.">
        <title>A reference genome for common bean and genome-wide analysis of dual domestications.</title>
        <authorList>
            <person name="Schmutz J."/>
            <person name="McClean P.E."/>
            <person name="Mamidi S."/>
            <person name="Wu G.A."/>
            <person name="Cannon S.B."/>
            <person name="Grimwood J."/>
            <person name="Jenkins J."/>
            <person name="Shu S."/>
            <person name="Song Q."/>
            <person name="Chavarro C."/>
            <person name="Torres-Torres M."/>
            <person name="Geffroy V."/>
            <person name="Moghaddam S.M."/>
            <person name="Gao D."/>
            <person name="Abernathy B."/>
            <person name="Barry K."/>
            <person name="Blair M."/>
            <person name="Brick M.A."/>
            <person name="Chovatia M."/>
            <person name="Gepts P."/>
            <person name="Goodstein D.M."/>
            <person name="Gonzales M."/>
            <person name="Hellsten U."/>
            <person name="Hyten D.L."/>
            <person name="Jia G."/>
            <person name="Kelly J.D."/>
            <person name="Kudrna D."/>
            <person name="Lee R."/>
            <person name="Richard M.M."/>
            <person name="Miklas P.N."/>
            <person name="Osorno J.M."/>
            <person name="Rodrigues J."/>
            <person name="Thareau V."/>
            <person name="Urrea C.A."/>
            <person name="Wang M."/>
            <person name="Yu Y."/>
            <person name="Zhang M."/>
            <person name="Wing R.A."/>
            <person name="Cregan P.B."/>
            <person name="Rokhsar D.S."/>
            <person name="Jackson S.A."/>
        </authorList>
    </citation>
    <scope>NUCLEOTIDE SEQUENCE [LARGE SCALE GENOMIC DNA]</scope>
    <source>
        <strain evidence="2">cv. G19833</strain>
    </source>
</reference>
<evidence type="ECO:0000313" key="1">
    <source>
        <dbReference type="EMBL" id="ESW20329.1"/>
    </source>
</evidence>
<dbReference type="AlphaFoldDB" id="V7BQU0"/>
<proteinExistence type="predicted"/>
<dbReference type="Proteomes" id="UP000000226">
    <property type="component" value="Chromosome 6"/>
</dbReference>
<keyword evidence="2" id="KW-1185">Reference proteome</keyword>
<dbReference type="Gramene" id="ESW20329">
    <property type="protein sequence ID" value="ESW20329"/>
    <property type="gene ID" value="PHAVU_006G200200g"/>
</dbReference>
<sequence>MNLRQACRCQIFVSDIDTRMTLYPCPSSNQTHLVRKLISDSSLISESFTMKNHSFLLFADRARASLLVANHTVLSFSISFSPPFLTHLTLLLIVNSFMLSSVT</sequence>
<name>V7BQU0_PHAVU</name>
<accession>V7BQU0</accession>
<dbReference type="OrthoDB" id="10471977at2759"/>
<evidence type="ECO:0000313" key="2">
    <source>
        <dbReference type="Proteomes" id="UP000000226"/>
    </source>
</evidence>
<protein>
    <submittedName>
        <fullName evidence="1">Uncharacterized protein</fullName>
    </submittedName>
</protein>
<dbReference type="EMBL" id="CM002293">
    <property type="protein sequence ID" value="ESW20329.1"/>
    <property type="molecule type" value="Genomic_DNA"/>
</dbReference>